<dbReference type="InterPro" id="IPR036956">
    <property type="entry name" value="Impact_N_sf"/>
</dbReference>
<dbReference type="Gene3D" id="3.30.70.240">
    <property type="match status" value="1"/>
</dbReference>
<dbReference type="Pfam" id="PF01205">
    <property type="entry name" value="Impact_N"/>
    <property type="match status" value="1"/>
</dbReference>
<organism evidence="4 5">
    <name type="scientific">Lacticaseibacillus sharpeae JCM 1186 = DSM 20505</name>
    <dbReference type="NCBI Taxonomy" id="1291052"/>
    <lineage>
        <taxon>Bacteria</taxon>
        <taxon>Bacillati</taxon>
        <taxon>Bacillota</taxon>
        <taxon>Bacilli</taxon>
        <taxon>Lactobacillales</taxon>
        <taxon>Lactobacillaceae</taxon>
        <taxon>Lacticaseibacillus</taxon>
    </lineage>
</organism>
<dbReference type="OrthoDB" id="9813771at2"/>
<sequence length="210" mass="22803">MDRITLAQSGRNEIVIKKSRFITSMGRVATAEEAEAFVADVRRANRKANHNVWAARIGWPVSVERASDDGEPSGTAGAPTLRGLTVHDVSNVVAVTTRYFGGIKLGAAGLIRAYTQSVTEAISTLGLVQLVAERELNITTDYATYQVVDNYLREHELTATADFTDHVVIHVFLAAEQDAAVQAELTNITRAKVAFSFGSTRTAEVPLKEQ</sequence>
<evidence type="ECO:0000313" key="5">
    <source>
        <dbReference type="Proteomes" id="UP000051679"/>
    </source>
</evidence>
<evidence type="ECO:0000313" key="4">
    <source>
        <dbReference type="EMBL" id="KRM55541.1"/>
    </source>
</evidence>
<proteinExistence type="inferred from homology"/>
<feature type="domain" description="UPF0029" evidence="3">
    <location>
        <begin position="138"/>
        <end position="192"/>
    </location>
</feature>
<dbReference type="SUPFAM" id="SSF54980">
    <property type="entry name" value="EF-G C-terminal domain-like"/>
    <property type="match status" value="1"/>
</dbReference>
<evidence type="ECO:0000259" key="2">
    <source>
        <dbReference type="Pfam" id="PF01205"/>
    </source>
</evidence>
<comment type="caution">
    <text evidence="4">The sequence shown here is derived from an EMBL/GenBank/DDBJ whole genome shotgun (WGS) entry which is preliminary data.</text>
</comment>
<dbReference type="GO" id="GO:0006446">
    <property type="term" value="P:regulation of translational initiation"/>
    <property type="evidence" value="ECO:0007669"/>
    <property type="project" value="TreeGrafter"/>
</dbReference>
<keyword evidence="5" id="KW-1185">Reference proteome</keyword>
<comment type="similarity">
    <text evidence="1">Belongs to the IMPACT family.</text>
</comment>
<reference evidence="4 5" key="1">
    <citation type="journal article" date="2015" name="Genome Announc.">
        <title>Expanding the biotechnology potential of lactobacilli through comparative genomics of 213 strains and associated genera.</title>
        <authorList>
            <person name="Sun Z."/>
            <person name="Harris H.M."/>
            <person name="McCann A."/>
            <person name="Guo C."/>
            <person name="Argimon S."/>
            <person name="Zhang W."/>
            <person name="Yang X."/>
            <person name="Jeffery I.B."/>
            <person name="Cooney J.C."/>
            <person name="Kagawa T.F."/>
            <person name="Liu W."/>
            <person name="Song Y."/>
            <person name="Salvetti E."/>
            <person name="Wrobel A."/>
            <person name="Rasinkangas P."/>
            <person name="Parkhill J."/>
            <person name="Rea M.C."/>
            <person name="O'Sullivan O."/>
            <person name="Ritari J."/>
            <person name="Douillard F.P."/>
            <person name="Paul Ross R."/>
            <person name="Yang R."/>
            <person name="Briner A.E."/>
            <person name="Felis G.E."/>
            <person name="de Vos W.M."/>
            <person name="Barrangou R."/>
            <person name="Klaenhammer T.R."/>
            <person name="Caufield P.W."/>
            <person name="Cui Y."/>
            <person name="Zhang H."/>
            <person name="O'Toole P.W."/>
        </authorList>
    </citation>
    <scope>NUCLEOTIDE SEQUENCE [LARGE SCALE GENOMIC DNA]</scope>
    <source>
        <strain evidence="4 5">DSM 20505</strain>
    </source>
</reference>
<dbReference type="InterPro" id="IPR020568">
    <property type="entry name" value="Ribosomal_Su5_D2-typ_SF"/>
</dbReference>
<evidence type="ECO:0000259" key="3">
    <source>
        <dbReference type="Pfam" id="PF09186"/>
    </source>
</evidence>
<gene>
    <name evidence="4" type="ORF">FC18_GL001259</name>
</gene>
<dbReference type="InterPro" id="IPR023582">
    <property type="entry name" value="Impact"/>
</dbReference>
<dbReference type="RefSeq" id="WP_054679758.1">
    <property type="nucleotide sequence ID" value="NZ_AYYO01000019.1"/>
</dbReference>
<feature type="domain" description="Impact N-terminal" evidence="2">
    <location>
        <begin position="17"/>
        <end position="122"/>
    </location>
</feature>
<dbReference type="PATRIC" id="fig|1291052.5.peg.1277"/>
<dbReference type="InterPro" id="IPR015269">
    <property type="entry name" value="UPF0029_Impact_C"/>
</dbReference>
<dbReference type="PANTHER" id="PTHR16301:SF20">
    <property type="entry name" value="IMPACT FAMILY MEMBER YIGZ"/>
    <property type="match status" value="1"/>
</dbReference>
<dbReference type="Pfam" id="PF09186">
    <property type="entry name" value="DUF1949"/>
    <property type="match status" value="1"/>
</dbReference>
<accession>A0A0R1ZM48</accession>
<dbReference type="Proteomes" id="UP000051679">
    <property type="component" value="Unassembled WGS sequence"/>
</dbReference>
<dbReference type="AlphaFoldDB" id="A0A0R1ZM48"/>
<dbReference type="EMBL" id="AYYO01000019">
    <property type="protein sequence ID" value="KRM55541.1"/>
    <property type="molecule type" value="Genomic_DNA"/>
</dbReference>
<protein>
    <submittedName>
        <fullName evidence="4">Xaa-pro dipeptidase</fullName>
    </submittedName>
</protein>
<name>A0A0R1ZM48_9LACO</name>
<dbReference type="Gene3D" id="3.30.230.30">
    <property type="entry name" value="Impact, N-terminal domain"/>
    <property type="match status" value="1"/>
</dbReference>
<dbReference type="InterPro" id="IPR035647">
    <property type="entry name" value="EFG_III/V"/>
</dbReference>
<dbReference type="GO" id="GO:0005737">
    <property type="term" value="C:cytoplasm"/>
    <property type="evidence" value="ECO:0007669"/>
    <property type="project" value="TreeGrafter"/>
</dbReference>
<evidence type="ECO:0000256" key="1">
    <source>
        <dbReference type="ARBA" id="ARBA00007665"/>
    </source>
</evidence>
<dbReference type="InterPro" id="IPR001498">
    <property type="entry name" value="Impact_N"/>
</dbReference>
<dbReference type="STRING" id="1291052.FC18_GL001259"/>
<dbReference type="SUPFAM" id="SSF54211">
    <property type="entry name" value="Ribosomal protein S5 domain 2-like"/>
    <property type="match status" value="1"/>
</dbReference>
<dbReference type="PANTHER" id="PTHR16301">
    <property type="entry name" value="IMPACT-RELATED"/>
    <property type="match status" value="1"/>
</dbReference>